<protein>
    <submittedName>
        <fullName evidence="1">Uncharacterized protein</fullName>
    </submittedName>
</protein>
<evidence type="ECO:0000313" key="1">
    <source>
        <dbReference type="EMBL" id="PDV99538.1"/>
    </source>
</evidence>
<keyword evidence="2" id="KW-1185">Reference proteome</keyword>
<organism evidence="1 2">
    <name type="scientific">Candidatus Viridilinea mediisalina</name>
    <dbReference type="NCBI Taxonomy" id="2024553"/>
    <lineage>
        <taxon>Bacteria</taxon>
        <taxon>Bacillati</taxon>
        <taxon>Chloroflexota</taxon>
        <taxon>Chloroflexia</taxon>
        <taxon>Chloroflexales</taxon>
        <taxon>Chloroflexineae</taxon>
        <taxon>Oscillochloridaceae</taxon>
        <taxon>Candidatus Viridilinea</taxon>
    </lineage>
</organism>
<sequence>RWLSLSKPAEGRAPTLAELVEASGGARCGGAGLRPFDKLRAQPPRRRTAFVSQERSEGSLIIRKEMLRCAQHDDNADNSIAIGIRL</sequence>
<dbReference type="AlphaFoldDB" id="A0A2A6RDB3"/>
<comment type="caution">
    <text evidence="1">The sequence shown here is derived from an EMBL/GenBank/DDBJ whole genome shotgun (WGS) entry which is preliminary data.</text>
</comment>
<accession>A0A2A6RDB3</accession>
<proteinExistence type="predicted"/>
<name>A0A2A6RDB3_9CHLR</name>
<gene>
    <name evidence="1" type="ORF">CJ255_21480</name>
</gene>
<feature type="non-terminal residue" evidence="1">
    <location>
        <position position="1"/>
    </location>
</feature>
<dbReference type="Proteomes" id="UP000220527">
    <property type="component" value="Unassembled WGS sequence"/>
</dbReference>
<reference evidence="2" key="1">
    <citation type="submission" date="2017-08" db="EMBL/GenBank/DDBJ databases">
        <authorList>
            <person name="Grouzdev D.S."/>
            <person name="Gaisin V.A."/>
            <person name="Rysina M.S."/>
            <person name="Gorlenko V.M."/>
        </authorList>
    </citation>
    <scope>NUCLEOTIDE SEQUENCE [LARGE SCALE GENOMIC DNA]</scope>
    <source>
        <strain evidence="2">Kir15-3F</strain>
    </source>
</reference>
<dbReference type="EMBL" id="NQWI01000222">
    <property type="protein sequence ID" value="PDV99538.1"/>
    <property type="molecule type" value="Genomic_DNA"/>
</dbReference>
<evidence type="ECO:0000313" key="2">
    <source>
        <dbReference type="Proteomes" id="UP000220527"/>
    </source>
</evidence>